<evidence type="ECO:0000313" key="3">
    <source>
        <dbReference type="EMBL" id="CEF98034.1"/>
    </source>
</evidence>
<feature type="compositionally biased region" description="Basic and acidic residues" evidence="1">
    <location>
        <begin position="24"/>
        <end position="33"/>
    </location>
</feature>
<dbReference type="OrthoDB" id="17560at2759"/>
<feature type="compositionally biased region" description="Low complexity" evidence="1">
    <location>
        <begin position="1"/>
        <end position="15"/>
    </location>
</feature>
<dbReference type="InterPro" id="IPR029058">
    <property type="entry name" value="AB_hydrolase_fold"/>
</dbReference>
<name>A0A090M7F8_OSTTA</name>
<dbReference type="GeneID" id="9835221"/>
<comment type="caution">
    <text evidence="3">The sequence shown here is derived from an EMBL/GenBank/DDBJ whole genome shotgun (WGS) entry which is preliminary data.</text>
</comment>
<reference evidence="4" key="1">
    <citation type="journal article" date="2006" name="Proc. Natl. Acad. Sci. U.S.A.">
        <title>Genome analysis of the smallest free-living eukaryote Ostreococcus tauri unveils many unique features.</title>
        <authorList>
            <person name="Derelle E."/>
            <person name="Ferraz C."/>
            <person name="Rombauts S."/>
            <person name="Rouze P."/>
            <person name="Worden A.Z."/>
            <person name="Robbens S."/>
            <person name="Partensky F."/>
            <person name="Degroeve S."/>
            <person name="Echeynie S."/>
            <person name="Cooke R."/>
            <person name="Saeys Y."/>
            <person name="Wuyts J."/>
            <person name="Jabbari K."/>
            <person name="Bowler C."/>
            <person name="Panaud O."/>
            <person name="Piegu B."/>
            <person name="Ball S.G."/>
            <person name="Ral J.-P."/>
            <person name="Bouget F.-Y."/>
            <person name="Piganeau G."/>
            <person name="De Baets B."/>
            <person name="Picard A."/>
            <person name="Delseny M."/>
            <person name="Demaille J."/>
            <person name="Van de Peer Y."/>
            <person name="Moreau H."/>
        </authorList>
    </citation>
    <scope>NUCLEOTIDE SEQUENCE [LARGE SCALE GENOMIC DNA]</scope>
    <source>
        <strain evidence="4">OTTH 0595 / CCAP 157/2 / RCC745</strain>
    </source>
</reference>
<dbReference type="PANTHER" id="PTHR46623:SF6">
    <property type="entry name" value="ALPHA_BETA-HYDROLASES SUPERFAMILY PROTEIN"/>
    <property type="match status" value="1"/>
</dbReference>
<dbReference type="InParanoid" id="A0A090M7F8"/>
<organism evidence="3 4">
    <name type="scientific">Ostreococcus tauri</name>
    <name type="common">Marine green alga</name>
    <dbReference type="NCBI Taxonomy" id="70448"/>
    <lineage>
        <taxon>Eukaryota</taxon>
        <taxon>Viridiplantae</taxon>
        <taxon>Chlorophyta</taxon>
        <taxon>Mamiellophyceae</taxon>
        <taxon>Mamiellales</taxon>
        <taxon>Bathycoccaceae</taxon>
        <taxon>Ostreococcus</taxon>
    </lineage>
</organism>
<dbReference type="InterPro" id="IPR002925">
    <property type="entry name" value="Dienelactn_hydro"/>
</dbReference>
<gene>
    <name evidence="3" type="ORF">OT_ostta05g03060</name>
</gene>
<dbReference type="KEGG" id="ota:OT_ostta05g03060"/>
<proteinExistence type="predicted"/>
<dbReference type="PANTHER" id="PTHR46623">
    <property type="entry name" value="CARBOXYMETHYLENEBUTENOLIDASE-RELATED"/>
    <property type="match status" value="1"/>
</dbReference>
<dbReference type="AlphaFoldDB" id="A0A090M7F8"/>
<protein>
    <submittedName>
        <fullName evidence="3">Dienelactone hydrolase</fullName>
    </submittedName>
</protein>
<reference evidence="3 4" key="2">
    <citation type="journal article" date="2014" name="BMC Genomics">
        <title>An improved genome of the model marine alga Ostreococcus tauri unfolds by assessing Illumina de novo assemblies.</title>
        <authorList>
            <person name="Blanc-Mathieu R."/>
            <person name="Verhelst B."/>
            <person name="Derelle E."/>
            <person name="Rombauts S."/>
            <person name="Bouget F.Y."/>
            <person name="Carre I."/>
            <person name="Chateau A."/>
            <person name="Eyre-Walker A."/>
            <person name="Grimsley N."/>
            <person name="Moreau H."/>
            <person name="Piegu B."/>
            <person name="Rivals E."/>
            <person name="Schackwitz W."/>
            <person name="Van de Peer Y."/>
            <person name="Piganeau G."/>
        </authorList>
    </citation>
    <scope>NUCLEOTIDE SEQUENCE [LARGE SCALE GENOMIC DNA]</scope>
    <source>
        <strain evidence="4">OTTH 0595 / CCAP 157/2 / RCC745</strain>
    </source>
</reference>
<feature type="region of interest" description="Disordered" evidence="1">
    <location>
        <begin position="1"/>
        <end position="33"/>
    </location>
</feature>
<evidence type="ECO:0000256" key="1">
    <source>
        <dbReference type="SAM" id="MobiDB-lite"/>
    </source>
</evidence>
<dbReference type="GO" id="GO:0016787">
    <property type="term" value="F:hydrolase activity"/>
    <property type="evidence" value="ECO:0007669"/>
    <property type="project" value="UniProtKB-KW"/>
</dbReference>
<sequence length="311" mass="34201">MRLARVSRAPSGASRARARRRRRTEMPRARSSVRDDRVELHDAGVSIDALPWGRDVRDDALARSIESVDADDANGTSALFYVARPLERESRGVVVVVHTALGAWETFTTTCADALASLGYDAIVPDLYGTRKCVWDVETKRRIRGGTENRAAFGAKAVIKCVKAFRSKTGETKPYAAIGFCLGGQVCLDLVRGLGASDEIEDVRAVASFHGVLDAPELEGGSVARDAKVRIFHGSKDPFSSPSSVHACLDDLKRRGADDVVLYEYEGCMHAFTRPEKVRPEDLETGFAYDAEAAETSWRECVRMLEETFRN</sequence>
<dbReference type="Proteomes" id="UP000009170">
    <property type="component" value="Unassembled WGS sequence"/>
</dbReference>
<dbReference type="EMBL" id="CAID01000005">
    <property type="protein sequence ID" value="CEF98034.1"/>
    <property type="molecule type" value="Genomic_DNA"/>
</dbReference>
<dbReference type="Pfam" id="PF01738">
    <property type="entry name" value="DLH"/>
    <property type="match status" value="1"/>
</dbReference>
<keyword evidence="4" id="KW-1185">Reference proteome</keyword>
<dbReference type="InterPro" id="IPR051049">
    <property type="entry name" value="Dienelactone_hydrolase-like"/>
</dbReference>
<accession>A0A090M7F8</accession>
<dbReference type="Gene3D" id="3.40.50.1820">
    <property type="entry name" value="alpha/beta hydrolase"/>
    <property type="match status" value="1"/>
</dbReference>
<keyword evidence="3" id="KW-0378">Hydrolase</keyword>
<feature type="domain" description="Dienelactone hydrolase" evidence="2">
    <location>
        <begin position="81"/>
        <end position="307"/>
    </location>
</feature>
<evidence type="ECO:0000259" key="2">
    <source>
        <dbReference type="Pfam" id="PF01738"/>
    </source>
</evidence>
<dbReference type="RefSeq" id="XP_003079415.2">
    <property type="nucleotide sequence ID" value="XM_003079367.2"/>
</dbReference>
<evidence type="ECO:0000313" key="4">
    <source>
        <dbReference type="Proteomes" id="UP000009170"/>
    </source>
</evidence>
<dbReference type="SUPFAM" id="SSF53474">
    <property type="entry name" value="alpha/beta-Hydrolases"/>
    <property type="match status" value="1"/>
</dbReference>